<accession>A0AA88ITE2</accession>
<proteinExistence type="predicted"/>
<dbReference type="EMBL" id="JAUPFM010000020">
    <property type="protein sequence ID" value="KAK2818719.1"/>
    <property type="molecule type" value="Genomic_DNA"/>
</dbReference>
<comment type="caution">
    <text evidence="1">The sequence shown here is derived from an EMBL/GenBank/DDBJ whole genome shotgun (WGS) entry which is preliminary data.</text>
</comment>
<gene>
    <name evidence="1" type="ORF">Q5P01_024280</name>
</gene>
<dbReference type="AlphaFoldDB" id="A0AA88ITE2"/>
<keyword evidence="2" id="KW-1185">Reference proteome</keyword>
<reference evidence="1" key="1">
    <citation type="submission" date="2023-07" db="EMBL/GenBank/DDBJ databases">
        <title>Chromosome-level Genome Assembly of Striped Snakehead (Channa striata).</title>
        <authorList>
            <person name="Liu H."/>
        </authorList>
    </citation>
    <scope>NUCLEOTIDE SEQUENCE</scope>
    <source>
        <strain evidence="1">Gz</strain>
        <tissue evidence="1">Muscle</tissue>
    </source>
</reference>
<organism evidence="1 2">
    <name type="scientific">Channa striata</name>
    <name type="common">Snakehead murrel</name>
    <name type="synonym">Ophicephalus striatus</name>
    <dbReference type="NCBI Taxonomy" id="64152"/>
    <lineage>
        <taxon>Eukaryota</taxon>
        <taxon>Metazoa</taxon>
        <taxon>Chordata</taxon>
        <taxon>Craniata</taxon>
        <taxon>Vertebrata</taxon>
        <taxon>Euteleostomi</taxon>
        <taxon>Actinopterygii</taxon>
        <taxon>Neopterygii</taxon>
        <taxon>Teleostei</taxon>
        <taxon>Neoteleostei</taxon>
        <taxon>Acanthomorphata</taxon>
        <taxon>Anabantaria</taxon>
        <taxon>Anabantiformes</taxon>
        <taxon>Channoidei</taxon>
        <taxon>Channidae</taxon>
        <taxon>Channa</taxon>
    </lineage>
</organism>
<protein>
    <submittedName>
        <fullName evidence="1">Uncharacterized protein</fullName>
    </submittedName>
</protein>
<sequence>MALFAYMAAARPLSPLKPERLGRVRGIAGTEVLCSGTPGPVSVQQHSQPLSTGILTRDVTGAAPKG</sequence>
<evidence type="ECO:0000313" key="1">
    <source>
        <dbReference type="EMBL" id="KAK2818719.1"/>
    </source>
</evidence>
<name>A0AA88ITE2_CHASR</name>
<evidence type="ECO:0000313" key="2">
    <source>
        <dbReference type="Proteomes" id="UP001187415"/>
    </source>
</evidence>
<dbReference type="Proteomes" id="UP001187415">
    <property type="component" value="Unassembled WGS sequence"/>
</dbReference>